<feature type="compositionally biased region" description="Pro residues" evidence="1">
    <location>
        <begin position="75"/>
        <end position="99"/>
    </location>
</feature>
<feature type="compositionally biased region" description="Basic residues" evidence="1">
    <location>
        <begin position="478"/>
        <end position="489"/>
    </location>
</feature>
<feature type="compositionally biased region" description="Pro residues" evidence="1">
    <location>
        <begin position="106"/>
        <end position="127"/>
    </location>
</feature>
<feature type="compositionally biased region" description="Acidic residues" evidence="1">
    <location>
        <begin position="62"/>
        <end position="74"/>
    </location>
</feature>
<gene>
    <name evidence="2" type="ORF">AFUS01_LOCUS15524</name>
</gene>
<dbReference type="EMBL" id="CAJVCH010137913">
    <property type="protein sequence ID" value="CAG7726617.1"/>
    <property type="molecule type" value="Genomic_DNA"/>
</dbReference>
<reference evidence="2" key="1">
    <citation type="submission" date="2021-06" db="EMBL/GenBank/DDBJ databases">
        <authorList>
            <person name="Hodson N. C."/>
            <person name="Mongue J. A."/>
            <person name="Jaron S. K."/>
        </authorList>
    </citation>
    <scope>NUCLEOTIDE SEQUENCE</scope>
</reference>
<dbReference type="Proteomes" id="UP000708208">
    <property type="component" value="Unassembled WGS sequence"/>
</dbReference>
<dbReference type="OrthoDB" id="4327074at2759"/>
<feature type="region of interest" description="Disordered" evidence="1">
    <location>
        <begin position="350"/>
        <end position="489"/>
    </location>
</feature>
<evidence type="ECO:0000313" key="3">
    <source>
        <dbReference type="Proteomes" id="UP000708208"/>
    </source>
</evidence>
<accession>A0A8J2P5M9</accession>
<name>A0A8J2P5M9_9HEXA</name>
<comment type="caution">
    <text evidence="2">The sequence shown here is derived from an EMBL/GenBank/DDBJ whole genome shotgun (WGS) entry which is preliminary data.</text>
</comment>
<feature type="compositionally biased region" description="Polar residues" evidence="1">
    <location>
        <begin position="458"/>
        <end position="474"/>
    </location>
</feature>
<feature type="region of interest" description="Disordered" evidence="1">
    <location>
        <begin position="55"/>
        <end position="162"/>
    </location>
</feature>
<feature type="compositionally biased region" description="Low complexity" evidence="1">
    <location>
        <begin position="130"/>
        <end position="146"/>
    </location>
</feature>
<keyword evidence="3" id="KW-1185">Reference proteome</keyword>
<sequence length="489" mass="53743">MQPAYSIHFKIPGFKIFHRSFPFAFKDVAKPDTAINGFRKTGIWVQNPVSLEWGPNCHNFDDEFDDESDDENEDSPPPSPPDSPQNSFPPSPSHLPPTSPARIPVHSPPSSPPRYPAVSPPSAPPRYPAHSSQQFSTFSTHSSHQFPTVPEHSTHEFSTFPTFPTHSHQQFSILPTHLPGFQIPTIPSHFPSQSQSYFQPRSSISPEIIQLHSPHTPLYFDTNAQSDSQQHIPYYDLQIQPNFSQHQLISSQSITSSDSHFHNYQIPDCHTSFNPSYSEPNANPSQQFVSLQDSQSFDFQSIPLVPTSGHSDYDATHPPRFHFLASTNPVLAFSSSTVPSHSFTNINNPYAVDQPAGRTSVSPVGPRLNQPTGRSSILPAGPPMNQPAGITSVSPVGPPLDQPAGRTSVLSVGPPLDQPAGKSLTLPAGPVTQVGPPSQRIVRPWMPPTEPPLDKSVGRTTEPQMPSLSKNTCPRSSQSKKRRIRQQNP</sequence>
<evidence type="ECO:0000256" key="1">
    <source>
        <dbReference type="SAM" id="MobiDB-lite"/>
    </source>
</evidence>
<proteinExistence type="predicted"/>
<organism evidence="2 3">
    <name type="scientific">Allacma fusca</name>
    <dbReference type="NCBI Taxonomy" id="39272"/>
    <lineage>
        <taxon>Eukaryota</taxon>
        <taxon>Metazoa</taxon>
        <taxon>Ecdysozoa</taxon>
        <taxon>Arthropoda</taxon>
        <taxon>Hexapoda</taxon>
        <taxon>Collembola</taxon>
        <taxon>Symphypleona</taxon>
        <taxon>Sminthuridae</taxon>
        <taxon>Allacma</taxon>
    </lineage>
</organism>
<dbReference type="AlphaFoldDB" id="A0A8J2P5M9"/>
<evidence type="ECO:0000313" key="2">
    <source>
        <dbReference type="EMBL" id="CAG7726617.1"/>
    </source>
</evidence>
<protein>
    <submittedName>
        <fullName evidence="2">Uncharacterized protein</fullName>
    </submittedName>
</protein>